<proteinExistence type="predicted"/>
<reference evidence="2" key="1">
    <citation type="submission" date="2020-05" db="UniProtKB">
        <authorList>
            <consortium name="EnsemblMetazoa"/>
        </authorList>
    </citation>
    <scope>IDENTIFICATION</scope>
    <source>
        <strain evidence="2">FUMOZ</strain>
    </source>
</reference>
<name>A0A1I8JUV2_ANOFN</name>
<evidence type="ECO:0000313" key="2">
    <source>
        <dbReference type="EnsemblMetazoa" id="AFUN016234-PA"/>
    </source>
</evidence>
<dbReference type="VEuPathDB" id="VectorBase:AFUN016234"/>
<feature type="coiled-coil region" evidence="1">
    <location>
        <begin position="276"/>
        <end position="322"/>
    </location>
</feature>
<dbReference type="VEuPathDB" id="VectorBase:AFUN2_014400"/>
<keyword evidence="1" id="KW-0175">Coiled coil</keyword>
<protein>
    <recommendedName>
        <fullName evidence="3">DUF4201 domain-containing protein</fullName>
    </recommendedName>
</protein>
<dbReference type="AlphaFoldDB" id="A0A1I8JUV2"/>
<accession>A0A1I8JUV2</accession>
<sequence length="439" mass="51582">MDWTANDKISQYYNYTCLSERNLELARLKTLYEKSCHAEHFATVEKELLNLNETLTRKLTINESNIRNVIQQDWFLEIPSDYMQKIHSDFDEMNIAKRKSLDLLMLKVNSLRERYRNLLMKIFSCRIQFDTHDPRATEEKVKYRLAALQLHRCEASIRNARNVQNYYRRIGNFMFKDNLHNDRSLEALKQAIKEQKTLIRKTTVIGRSVIDKVAALNKDLKQSTIGFSIDRARNMKSLMYHKTILTKERTAITNASMDEIDSKRWKSRYDSITPSMEALQKEKENLHNTIENLKHTSLTIWEAKILKEMDAKTQKIMQLEKDIYENERVYKELDGTIENTKHYVQGGCALDSSSLMCQQDNVAMGLEKEKADQTVLKASLARLKSLHMRLDQFFAYMPQIIQQNTTETASSRDHDVSEQHITMSALLRLFQPEQIMERC</sequence>
<dbReference type="EnsemblMetazoa" id="AFUN016234-RA">
    <property type="protein sequence ID" value="AFUN016234-PA"/>
    <property type="gene ID" value="AFUN016234"/>
</dbReference>
<evidence type="ECO:0008006" key="3">
    <source>
        <dbReference type="Google" id="ProtNLM"/>
    </source>
</evidence>
<organism evidence="2">
    <name type="scientific">Anopheles funestus</name>
    <name type="common">African malaria mosquito</name>
    <dbReference type="NCBI Taxonomy" id="62324"/>
    <lineage>
        <taxon>Eukaryota</taxon>
        <taxon>Metazoa</taxon>
        <taxon>Ecdysozoa</taxon>
        <taxon>Arthropoda</taxon>
        <taxon>Hexapoda</taxon>
        <taxon>Insecta</taxon>
        <taxon>Pterygota</taxon>
        <taxon>Neoptera</taxon>
        <taxon>Endopterygota</taxon>
        <taxon>Diptera</taxon>
        <taxon>Nematocera</taxon>
        <taxon>Culicoidea</taxon>
        <taxon>Culicidae</taxon>
        <taxon>Anophelinae</taxon>
        <taxon>Anopheles</taxon>
    </lineage>
</organism>
<evidence type="ECO:0000256" key="1">
    <source>
        <dbReference type="SAM" id="Coils"/>
    </source>
</evidence>